<protein>
    <submittedName>
        <fullName evidence="3">MADF domain-containing protein</fullName>
    </submittedName>
</protein>
<evidence type="ECO:0000313" key="3">
    <source>
        <dbReference type="WBParaSite" id="Hba_20387"/>
    </source>
</evidence>
<proteinExistence type="predicted"/>
<feature type="region of interest" description="Disordered" evidence="1">
    <location>
        <begin position="87"/>
        <end position="128"/>
    </location>
</feature>
<reference evidence="3" key="1">
    <citation type="submission" date="2016-11" db="UniProtKB">
        <authorList>
            <consortium name="WormBaseParasite"/>
        </authorList>
    </citation>
    <scope>IDENTIFICATION</scope>
</reference>
<organism evidence="2 3">
    <name type="scientific">Heterorhabditis bacteriophora</name>
    <name type="common">Entomopathogenic nematode worm</name>
    <dbReference type="NCBI Taxonomy" id="37862"/>
    <lineage>
        <taxon>Eukaryota</taxon>
        <taxon>Metazoa</taxon>
        <taxon>Ecdysozoa</taxon>
        <taxon>Nematoda</taxon>
        <taxon>Chromadorea</taxon>
        <taxon>Rhabditida</taxon>
        <taxon>Rhabditina</taxon>
        <taxon>Rhabditomorpha</taxon>
        <taxon>Strongyloidea</taxon>
        <taxon>Heterorhabditidae</taxon>
        <taxon>Heterorhabditis</taxon>
    </lineage>
</organism>
<sequence>MPDACAAVAFDATAMKLTVIEDSKLLEGVEEGSTLEYEGTTLTVLQLCKTITDAKVACDERTSDLISAKVVNGDAGIDRIVFDRNGEAVSEGSPEDSESSSPIAESGTDGGVDDNQSRMESEEPPLEGNSVGVFREMLANWIRETDLDISRLQQRKETFKQLYVQYFGTGYDGSITETFDSSRPRLLTRKLGSKFMHRRITVKHEPALFSHIDELAENRKRQNTHERYSSKRARYEDDEDWYAPGVSRRAVGQIGQAGECGNFSHMRYPYISESEEEEILLSANGSASAYAQKLAKALFPDTLELYFKVDKIRHKEGNHKYCHLIFIYVYIYLVDCKYVSHEYEAECFLKANKDPAKYTELMALKLFEKSLDKFFKEQDNKRKDWLPRRMLEKEEIIPNRKESSRLGKGRKEKVESYTSYPFVSEEEELECLEKSNTNCQVYARAIGRILFKDSVKLYYKDQDPKRRQWMREIVDFRFPSRTSSEHKQKWKNVTAAINKNMTLR</sequence>
<evidence type="ECO:0000313" key="2">
    <source>
        <dbReference type="Proteomes" id="UP000095283"/>
    </source>
</evidence>
<evidence type="ECO:0000256" key="1">
    <source>
        <dbReference type="SAM" id="MobiDB-lite"/>
    </source>
</evidence>
<name>A0A1I7XS78_HETBA</name>
<accession>A0A1I7XS78</accession>
<dbReference type="Proteomes" id="UP000095283">
    <property type="component" value="Unplaced"/>
</dbReference>
<dbReference type="WBParaSite" id="Hba_20387">
    <property type="protein sequence ID" value="Hba_20387"/>
    <property type="gene ID" value="Hba_20387"/>
</dbReference>
<dbReference type="AlphaFoldDB" id="A0A1I7XS78"/>
<keyword evidence="2" id="KW-1185">Reference proteome</keyword>